<dbReference type="GO" id="GO:0031037">
    <property type="term" value="P:myosin II filament disassembly"/>
    <property type="evidence" value="ECO:0007669"/>
    <property type="project" value="TreeGrafter"/>
</dbReference>
<evidence type="ECO:0000313" key="8">
    <source>
        <dbReference type="Proteomes" id="UP000039865"/>
    </source>
</evidence>
<dbReference type="OrthoDB" id="430683at2759"/>
<keyword evidence="4 7" id="KW-0418">Kinase</keyword>
<evidence type="ECO:0000256" key="1">
    <source>
        <dbReference type="ARBA" id="ARBA00022527"/>
    </source>
</evidence>
<dbReference type="InterPro" id="IPR011009">
    <property type="entry name" value="Kinase-like_dom_sf"/>
</dbReference>
<protein>
    <submittedName>
        <fullName evidence="7">Myosin heavy chain kinase a-like protein</fullName>
    </submittedName>
</protein>
<dbReference type="InParanoid" id="A0A077ZZ66"/>
<dbReference type="InterPro" id="IPR004166">
    <property type="entry name" value="a-kinase_dom"/>
</dbReference>
<dbReference type="Proteomes" id="UP000039865">
    <property type="component" value="Unassembled WGS sequence"/>
</dbReference>
<dbReference type="PANTHER" id="PTHR45992:SF2">
    <property type="entry name" value="EUKARYOTIC ELONGATION FACTOR 2 KINASE"/>
    <property type="match status" value="1"/>
</dbReference>
<dbReference type="SMART" id="SM00811">
    <property type="entry name" value="Alpha_kinase"/>
    <property type="match status" value="1"/>
</dbReference>
<evidence type="ECO:0000256" key="5">
    <source>
        <dbReference type="ARBA" id="ARBA00022840"/>
    </source>
</evidence>
<evidence type="ECO:0000256" key="3">
    <source>
        <dbReference type="ARBA" id="ARBA00022741"/>
    </source>
</evidence>
<keyword evidence="3" id="KW-0547">Nucleotide-binding</keyword>
<dbReference type="Pfam" id="PF02816">
    <property type="entry name" value="Alpha_kinase"/>
    <property type="match status" value="1"/>
</dbReference>
<evidence type="ECO:0000256" key="2">
    <source>
        <dbReference type="ARBA" id="ARBA00022679"/>
    </source>
</evidence>
<dbReference type="AlphaFoldDB" id="A0A077ZZ66"/>
<keyword evidence="1" id="KW-0723">Serine/threonine-protein kinase</keyword>
<gene>
    <name evidence="7" type="primary">Contig12713.g13565</name>
    <name evidence="7" type="ORF">STYLEM_3855</name>
</gene>
<sequence>MNSQKEQNKTALNIFNTEPIISDCKFILQRQLFESKPETEIYLEYLEIQDDVIIGKGLLKTRNMEYLINGIIQDEMYNGIVSIISTKDNIIYQKMFIYGKKYNVDPKDQENFYLKGFFRQYQDTDDPKNLKLKQGKVQKRHHHIELRDPAPTNILLTVEDIPCLLCGKLTSNQHFVCGSKTKANCDLKLCRGCLDNILQIKKDELSRDILNSEQKSLTTQNVGYIKAIFREFFRNQGKKTTSILRDFSEYRWYELYHFNEQKLEFEIKEKLELYISKVDNEEGSMHLMHNAKQHRRYEYSIENQQFQEAQIDESQVWALKSLKQKGQSIQDICVFQDLIQLIIAKNLSLKFSEAIKDQGYSLQYIDTYLLIPLFNNSGQQYYQVEMFQEGDIEKYNTQLQDSYQRKILQKTDGETNIFETLNEDQQLYQKLASAFSHWTYFITKEMFIVVDVQGWRDGKILNLTDPLIHSYLQGMFGIYDLGEYGKQTWLKNHDCENNKFCNYLGLQKTKTTDNFEVGFELTEIMRQFQQNQKIFQIQFQTMVTEIYNDDNYIDIEEIYISK</sequence>
<name>A0A077ZZ66_STYLE</name>
<dbReference type="GO" id="GO:1903013">
    <property type="term" value="P:response to differentiation-inducing factor 1"/>
    <property type="evidence" value="ECO:0007669"/>
    <property type="project" value="TreeGrafter"/>
</dbReference>
<dbReference type="EMBL" id="CCKQ01003733">
    <property type="protein sequence ID" value="CDW74872.1"/>
    <property type="molecule type" value="Genomic_DNA"/>
</dbReference>
<keyword evidence="8" id="KW-1185">Reference proteome</keyword>
<organism evidence="7 8">
    <name type="scientific">Stylonychia lemnae</name>
    <name type="common">Ciliate</name>
    <dbReference type="NCBI Taxonomy" id="5949"/>
    <lineage>
        <taxon>Eukaryota</taxon>
        <taxon>Sar</taxon>
        <taxon>Alveolata</taxon>
        <taxon>Ciliophora</taxon>
        <taxon>Intramacronucleata</taxon>
        <taxon>Spirotrichea</taxon>
        <taxon>Stichotrichia</taxon>
        <taxon>Sporadotrichida</taxon>
        <taxon>Oxytrichidae</taxon>
        <taxon>Stylonychinae</taxon>
        <taxon>Stylonychia</taxon>
    </lineage>
</organism>
<dbReference type="SUPFAM" id="SSF56112">
    <property type="entry name" value="Protein kinase-like (PK-like)"/>
    <property type="match status" value="1"/>
</dbReference>
<dbReference type="PROSITE" id="PS51158">
    <property type="entry name" value="ALPHA_KINASE"/>
    <property type="match status" value="1"/>
</dbReference>
<proteinExistence type="predicted"/>
<keyword evidence="5" id="KW-0067">ATP-binding</keyword>
<evidence type="ECO:0000259" key="6">
    <source>
        <dbReference type="PROSITE" id="PS51158"/>
    </source>
</evidence>
<accession>A0A077ZZ66</accession>
<reference evidence="7 8" key="1">
    <citation type="submission" date="2014-06" db="EMBL/GenBank/DDBJ databases">
        <authorList>
            <person name="Swart Estienne"/>
        </authorList>
    </citation>
    <scope>NUCLEOTIDE SEQUENCE [LARGE SCALE GENOMIC DNA]</scope>
    <source>
        <strain evidence="7 8">130c</strain>
    </source>
</reference>
<evidence type="ECO:0000313" key="7">
    <source>
        <dbReference type="EMBL" id="CDW74872.1"/>
    </source>
</evidence>
<keyword evidence="2" id="KW-0808">Transferase</keyword>
<dbReference type="GO" id="GO:0005524">
    <property type="term" value="F:ATP binding"/>
    <property type="evidence" value="ECO:0007669"/>
    <property type="project" value="UniProtKB-KW"/>
</dbReference>
<dbReference type="PANTHER" id="PTHR45992">
    <property type="entry name" value="EUKARYOTIC ELONGATION FACTOR 2 KINASE-RELATED"/>
    <property type="match status" value="1"/>
</dbReference>
<dbReference type="GO" id="GO:0004674">
    <property type="term" value="F:protein serine/threonine kinase activity"/>
    <property type="evidence" value="ECO:0007669"/>
    <property type="project" value="UniProtKB-KW"/>
</dbReference>
<dbReference type="InterPro" id="IPR051852">
    <property type="entry name" value="Alpha-type_PK"/>
</dbReference>
<evidence type="ECO:0000256" key="4">
    <source>
        <dbReference type="ARBA" id="ARBA00022777"/>
    </source>
</evidence>
<feature type="domain" description="Alpha-type protein kinase" evidence="6">
    <location>
        <begin position="244"/>
        <end position="509"/>
    </location>
</feature>
<dbReference type="CDD" id="cd04515">
    <property type="entry name" value="Alpha_kinase"/>
    <property type="match status" value="1"/>
</dbReference>
<dbReference type="Gene3D" id="3.20.200.10">
    <property type="entry name" value="MHCK/EF2 kinase"/>
    <property type="match status" value="1"/>
</dbReference>